<dbReference type="Gene3D" id="3.40.50.150">
    <property type="entry name" value="Vaccinia Virus protein VP39"/>
    <property type="match status" value="1"/>
</dbReference>
<dbReference type="InterPro" id="IPR013216">
    <property type="entry name" value="Methyltransf_11"/>
</dbReference>
<proteinExistence type="predicted"/>
<sequence>MKQNIYDNHDFFSGYMALREREGGLNAAIEEPAVRRLLPALNGLDVLDLGCGFGKFSEYCLAQGVPRYVGVDISEKMIAEARRRYPDKRAQFHVSALEDAEFDVGSYDVAVASMCLHYVEDLGGVLDKVASALRPTGRLVLSVEHPICTALLAGWHDSEQMPRMHWPVDDYFTEGRRSTTWFVDGVIKYHRTLDTYLSAALVAGLSIARVLEPQPTAEAIEAQPRLAEHLRRPPILVMGFDKRPHESQSSQDR</sequence>
<dbReference type="PANTHER" id="PTHR43464:SF19">
    <property type="entry name" value="UBIQUINONE BIOSYNTHESIS O-METHYLTRANSFERASE, MITOCHONDRIAL"/>
    <property type="match status" value="1"/>
</dbReference>
<dbReference type="PANTHER" id="PTHR43464">
    <property type="entry name" value="METHYLTRANSFERASE"/>
    <property type="match status" value="1"/>
</dbReference>
<gene>
    <name evidence="5" type="ORF">ABV408_16305</name>
</gene>
<dbReference type="SUPFAM" id="SSF53335">
    <property type="entry name" value="S-adenosyl-L-methionine-dependent methyltransferases"/>
    <property type="match status" value="1"/>
</dbReference>
<organism evidence="5">
    <name type="scientific">Salinicola endophyticus</name>
    <dbReference type="NCBI Taxonomy" id="1949083"/>
    <lineage>
        <taxon>Bacteria</taxon>
        <taxon>Pseudomonadati</taxon>
        <taxon>Pseudomonadota</taxon>
        <taxon>Gammaproteobacteria</taxon>
        <taxon>Oceanospirillales</taxon>
        <taxon>Halomonadaceae</taxon>
        <taxon>Salinicola</taxon>
    </lineage>
</organism>
<evidence type="ECO:0000313" key="5">
    <source>
        <dbReference type="EMBL" id="XCJ78987.1"/>
    </source>
</evidence>
<dbReference type="GO" id="GO:0032259">
    <property type="term" value="P:methylation"/>
    <property type="evidence" value="ECO:0007669"/>
    <property type="project" value="UniProtKB-KW"/>
</dbReference>
<accession>A0AB74U758</accession>
<keyword evidence="1 5" id="KW-0489">Methyltransferase</keyword>
<name>A0AB74U758_9GAMM</name>
<dbReference type="AlphaFoldDB" id="A0AB74U758"/>
<keyword evidence="2" id="KW-0808">Transferase</keyword>
<evidence type="ECO:0000256" key="3">
    <source>
        <dbReference type="ARBA" id="ARBA00022691"/>
    </source>
</evidence>
<evidence type="ECO:0000256" key="1">
    <source>
        <dbReference type="ARBA" id="ARBA00022603"/>
    </source>
</evidence>
<dbReference type="InterPro" id="IPR029063">
    <property type="entry name" value="SAM-dependent_MTases_sf"/>
</dbReference>
<feature type="domain" description="Methyltransferase type 11" evidence="4">
    <location>
        <begin position="47"/>
        <end position="141"/>
    </location>
</feature>
<keyword evidence="3" id="KW-0949">S-adenosyl-L-methionine</keyword>
<evidence type="ECO:0000259" key="4">
    <source>
        <dbReference type="Pfam" id="PF08241"/>
    </source>
</evidence>
<protein>
    <submittedName>
        <fullName evidence="5">Methyltransferase domain-containing protein</fullName>
    </submittedName>
</protein>
<evidence type="ECO:0000256" key="2">
    <source>
        <dbReference type="ARBA" id="ARBA00022679"/>
    </source>
</evidence>
<dbReference type="GO" id="GO:0008757">
    <property type="term" value="F:S-adenosylmethionine-dependent methyltransferase activity"/>
    <property type="evidence" value="ECO:0007669"/>
    <property type="project" value="InterPro"/>
</dbReference>
<dbReference type="RefSeq" id="WP_353979937.1">
    <property type="nucleotide sequence ID" value="NZ_CP159578.1"/>
</dbReference>
<reference evidence="5" key="1">
    <citation type="submission" date="2024-06" db="EMBL/GenBank/DDBJ databases">
        <title>Complete genome of Salinicola endophyticus HNIBRBA4755.</title>
        <authorList>
            <person name="Shin S.Y."/>
            <person name="Kang H."/>
            <person name="Song J."/>
        </authorList>
    </citation>
    <scope>NUCLEOTIDE SEQUENCE</scope>
    <source>
        <strain evidence="5">HNIBRBA4755</strain>
    </source>
</reference>
<dbReference type="EMBL" id="CP159578">
    <property type="protein sequence ID" value="XCJ78987.1"/>
    <property type="molecule type" value="Genomic_DNA"/>
</dbReference>
<dbReference type="Pfam" id="PF08241">
    <property type="entry name" value="Methyltransf_11"/>
    <property type="match status" value="1"/>
</dbReference>
<dbReference type="CDD" id="cd02440">
    <property type="entry name" value="AdoMet_MTases"/>
    <property type="match status" value="1"/>
</dbReference>